<keyword evidence="2 3" id="KW-0833">Ubl conjugation pathway</keyword>
<keyword evidence="8" id="KW-1185">Reference proteome</keyword>
<dbReference type="InterPro" id="IPR000408">
    <property type="entry name" value="Reg_chr_condens"/>
</dbReference>
<sequence>MASADHSDDGDAIMMLKRTSLEGYPIKDACGNPERVVMTTFSGCVYTCDPTDVSKQENYVEVIFPTSEEEDEPGVDIVSVCCGRHHFLALSADGRVYSWGSNNVGQLGIRKKKQRYDNQSQTTQDFKPRLIKELSKFDVIQIACGDDHSLALTLDGRLFSWGCNRHGQLGVETKGLAKRAKHHVEKPIEIEGLWGIPLQHIAAGGAHSVALSTTGSIFVWGKNTHGQLGLQQLDDVKLPVKLCSLSQGNVKVVSCGMHHTSFLRQNGQLLVYGMGVDRCPCESDEWGESELKPGGPERFRTFSFLQSTSRCTYAVEEITHEIFVLDHDKDQKDGNLQLEPLEGGSMIDVLKPESPTDWPPGRYVFDPQVWEPSRPQGDYELVERFEEGPRRDDVADINIFVRETEKQEETIAEDNHGDSDGCTSEAQDTAEHDTIIDSGFGGFHDDRNENDDFLDCGSSIDDAYSDDDSFVTCDQDCVSISCDGSHDVPGVGWTQIKEQDDMSMNHADSVETSPKHSQSTKDKERAATDTDTTATELHKTVPLSSDAATHSIAATNSTGQGALDLADTAQVGVSVKDEPASHDEHPVPTEDGITDLSATLDAIAVTNDHDFPARETFEDVSGEAVVGQENHQRPPRIWRRLCPGQDTLFIIEQDEPMRKDVHISITPRREIYTLSAERLQSLSDMEEDVNGEVALFKYTSMVFASPACLNASFRQTGPNEVDGLNIDLKAARRAFEVISKNDKLLEKLSNVISVDLCNSVPQLTPHVEALRFIFVLMECPVFSNPHRPWGRRALAAAESLMGFLHQSSQAGDNKSNSATPARWWKFEPMSFRRTITAYRLSLTILINDRALLDKELDNFQTYLRVLSSLNQVNLQHDILSIKTFYVKNLDIVSFQPLLSELFGMNCVPPPRPLRKFSWTSYPFLIDLELKTVMFKHQNIDEQEDAMEQERNLDPTFDILPFFGFPPRVSLHLEVNREDVFGSSVRKQLAEMLCLPRYMLQKPLKVHFMDEMGIDEGALSMDFFRLVFEELLDPETNDLFRYVNELDKTHSPVWFRKDCEDSELAEICGLLFGFSLYNKAIVPLPFPQLLYAKLLGKGPNSDMEEAAELDKEFTDQMSKLRTGTEDDVIGSCYGDEVKLEDGRSVEVTTENVDLYVDNMVREYLVPSQFAAFQQGFNRVFNPAAFALFRPIELEALVMGEKHFDWKALEQSTQYIQPYTDSHPTIKMFWKVLHALDNDMKRKFLVFVAGSDRIPVGGLRNLGLHIDHLHVPMDDFVDEQPYDTEDRLTRLLPVGHGCDNHGYRRTLRLPMYTSVELMEDRLTVALSYYDCPFHIA</sequence>
<reference evidence="7" key="2">
    <citation type="submission" date="2021-01" db="UniProtKB">
        <authorList>
            <consortium name="EnsemblMetazoa"/>
        </authorList>
    </citation>
    <scope>IDENTIFICATION</scope>
</reference>
<evidence type="ECO:0000313" key="8">
    <source>
        <dbReference type="Proteomes" id="UP000007110"/>
    </source>
</evidence>
<evidence type="ECO:0000256" key="1">
    <source>
        <dbReference type="ARBA" id="ARBA00022737"/>
    </source>
</evidence>
<dbReference type="SUPFAM" id="SSF56204">
    <property type="entry name" value="Hect, E3 ligase catalytic domain"/>
    <property type="match status" value="1"/>
</dbReference>
<feature type="region of interest" description="Disordered" evidence="5">
    <location>
        <begin position="405"/>
        <end position="427"/>
    </location>
</feature>
<proteinExistence type="predicted"/>
<accession>A0A7M7SWV8</accession>
<dbReference type="GO" id="GO:0016567">
    <property type="term" value="P:protein ubiquitination"/>
    <property type="evidence" value="ECO:0000318"/>
    <property type="project" value="GO_Central"/>
</dbReference>
<evidence type="ECO:0000259" key="6">
    <source>
        <dbReference type="PROSITE" id="PS50237"/>
    </source>
</evidence>
<dbReference type="PRINTS" id="PR00633">
    <property type="entry name" value="RCCNDNSATION"/>
</dbReference>
<dbReference type="Pfam" id="PF25390">
    <property type="entry name" value="WD40_RLD"/>
    <property type="match status" value="1"/>
</dbReference>
<dbReference type="InterPro" id="IPR035983">
    <property type="entry name" value="Hect_E3_ubiquitin_ligase"/>
</dbReference>
<dbReference type="PROSITE" id="PS50237">
    <property type="entry name" value="HECT"/>
    <property type="match status" value="1"/>
</dbReference>
<dbReference type="PROSITE" id="PS50012">
    <property type="entry name" value="RCC1_3"/>
    <property type="match status" value="3"/>
</dbReference>
<protein>
    <recommendedName>
        <fullName evidence="6">HECT domain-containing protein</fullName>
    </recommendedName>
</protein>
<dbReference type="GO" id="GO:0005737">
    <property type="term" value="C:cytoplasm"/>
    <property type="evidence" value="ECO:0000318"/>
    <property type="project" value="GO_Central"/>
</dbReference>
<dbReference type="InterPro" id="IPR000569">
    <property type="entry name" value="HECT_dom"/>
</dbReference>
<feature type="repeat" description="RCC1" evidence="4">
    <location>
        <begin position="94"/>
        <end position="155"/>
    </location>
</feature>
<dbReference type="Gene3D" id="3.30.2410.10">
    <property type="entry name" value="Hect, E3 ligase catalytic domain"/>
    <property type="match status" value="1"/>
</dbReference>
<dbReference type="PROSITE" id="PS00626">
    <property type="entry name" value="RCC1_2"/>
    <property type="match status" value="1"/>
</dbReference>
<feature type="compositionally biased region" description="Basic and acidic residues" evidence="5">
    <location>
        <begin position="405"/>
        <end position="419"/>
    </location>
</feature>
<feature type="active site" description="Glycyl thioester intermediate" evidence="3">
    <location>
        <position position="1296"/>
    </location>
</feature>
<dbReference type="SMART" id="SM00119">
    <property type="entry name" value="HECTc"/>
    <property type="match status" value="1"/>
</dbReference>
<evidence type="ECO:0000313" key="7">
    <source>
        <dbReference type="EnsemblMetazoa" id="XP_030837225"/>
    </source>
</evidence>
<feature type="region of interest" description="Disordered" evidence="5">
    <location>
        <begin position="502"/>
        <end position="544"/>
    </location>
</feature>
<evidence type="ECO:0000256" key="4">
    <source>
        <dbReference type="PROSITE-ProRule" id="PRU00235"/>
    </source>
</evidence>
<dbReference type="PANTHER" id="PTHR45622:SF76">
    <property type="entry name" value="HECT AND RLD DOMAIN CONTAINING E3 UBIQUITIN LIGASE 4, ISOFORM C"/>
    <property type="match status" value="1"/>
</dbReference>
<dbReference type="Pfam" id="PF00632">
    <property type="entry name" value="HECT"/>
    <property type="match status" value="1"/>
</dbReference>
<dbReference type="Gene3D" id="3.90.1750.10">
    <property type="entry name" value="Hect, E3 ligase catalytic domains"/>
    <property type="match status" value="1"/>
</dbReference>
<keyword evidence="1" id="KW-0677">Repeat</keyword>
<evidence type="ECO:0000256" key="5">
    <source>
        <dbReference type="SAM" id="MobiDB-lite"/>
    </source>
</evidence>
<dbReference type="GO" id="GO:0061630">
    <property type="term" value="F:ubiquitin protein ligase activity"/>
    <property type="evidence" value="ECO:0000318"/>
    <property type="project" value="GO_Central"/>
</dbReference>
<dbReference type="InterPro" id="IPR058923">
    <property type="entry name" value="RCC1-like_dom"/>
</dbReference>
<feature type="repeat" description="RCC1" evidence="4">
    <location>
        <begin position="156"/>
        <end position="214"/>
    </location>
</feature>
<evidence type="ECO:0000256" key="3">
    <source>
        <dbReference type="PROSITE-ProRule" id="PRU00104"/>
    </source>
</evidence>
<feature type="domain" description="HECT" evidence="6">
    <location>
        <begin position="999"/>
        <end position="1334"/>
    </location>
</feature>
<dbReference type="PANTHER" id="PTHR45622">
    <property type="entry name" value="UBIQUITIN-PROTEIN LIGASE E3A-RELATED"/>
    <property type="match status" value="1"/>
</dbReference>
<dbReference type="RefSeq" id="XP_030837225.1">
    <property type="nucleotide sequence ID" value="XM_030981365.1"/>
</dbReference>
<organism evidence="7 8">
    <name type="scientific">Strongylocentrotus purpuratus</name>
    <name type="common">Purple sea urchin</name>
    <dbReference type="NCBI Taxonomy" id="7668"/>
    <lineage>
        <taxon>Eukaryota</taxon>
        <taxon>Metazoa</taxon>
        <taxon>Echinodermata</taxon>
        <taxon>Eleutherozoa</taxon>
        <taxon>Echinozoa</taxon>
        <taxon>Echinoidea</taxon>
        <taxon>Euechinoidea</taxon>
        <taxon>Echinacea</taxon>
        <taxon>Camarodonta</taxon>
        <taxon>Echinidea</taxon>
        <taxon>Strongylocentrotidae</taxon>
        <taxon>Strongylocentrotus</taxon>
    </lineage>
</organism>
<dbReference type="EnsemblMetazoa" id="XM_030981365">
    <property type="protein sequence ID" value="XP_030837225"/>
    <property type="gene ID" value="LOC100892482"/>
</dbReference>
<feature type="repeat" description="RCC1" evidence="4">
    <location>
        <begin position="215"/>
        <end position="266"/>
    </location>
</feature>
<dbReference type="Proteomes" id="UP000007110">
    <property type="component" value="Unassembled WGS sequence"/>
</dbReference>
<reference evidence="8" key="1">
    <citation type="submission" date="2015-02" db="EMBL/GenBank/DDBJ databases">
        <title>Genome sequencing for Strongylocentrotus purpuratus.</title>
        <authorList>
            <person name="Murali S."/>
            <person name="Liu Y."/>
            <person name="Vee V."/>
            <person name="English A."/>
            <person name="Wang M."/>
            <person name="Skinner E."/>
            <person name="Han Y."/>
            <person name="Muzny D.M."/>
            <person name="Worley K.C."/>
            <person name="Gibbs R.A."/>
        </authorList>
    </citation>
    <scope>NUCLEOTIDE SEQUENCE</scope>
</reference>
<dbReference type="GO" id="GO:0006511">
    <property type="term" value="P:ubiquitin-dependent protein catabolic process"/>
    <property type="evidence" value="ECO:0000318"/>
    <property type="project" value="GO_Central"/>
</dbReference>
<dbReference type="InParanoid" id="A0A7M7SWV8"/>
<dbReference type="Gene3D" id="2.130.10.30">
    <property type="entry name" value="Regulator of chromosome condensation 1/beta-lactamase-inhibitor protein II"/>
    <property type="match status" value="1"/>
</dbReference>
<dbReference type="InterPro" id="IPR009091">
    <property type="entry name" value="RCC1/BLIP-II"/>
</dbReference>
<feature type="compositionally biased region" description="Basic and acidic residues" evidence="5">
    <location>
        <begin position="519"/>
        <end position="528"/>
    </location>
</feature>
<dbReference type="KEGG" id="spu:100892482"/>
<evidence type="ECO:0000256" key="2">
    <source>
        <dbReference type="ARBA" id="ARBA00022786"/>
    </source>
</evidence>
<name>A0A7M7SWV8_STRPU</name>
<dbReference type="SUPFAM" id="SSF50985">
    <property type="entry name" value="RCC1/BLIP-II"/>
    <property type="match status" value="1"/>
</dbReference>
<dbReference type="InterPro" id="IPR051709">
    <property type="entry name" value="Ub-ligase/GTPase-reg"/>
</dbReference>
<dbReference type="Gene3D" id="3.30.2160.10">
    <property type="entry name" value="Hect, E3 ligase catalytic domain"/>
    <property type="match status" value="1"/>
</dbReference>
<dbReference type="OMA" id="RCTYAVE"/>
<dbReference type="OrthoDB" id="61110at2759"/>
<dbReference type="GeneID" id="100892482"/>